<dbReference type="PROSITE" id="PS00211">
    <property type="entry name" value="ABC_TRANSPORTER_1"/>
    <property type="match status" value="1"/>
</dbReference>
<keyword evidence="2" id="KW-0813">Transport</keyword>
<organism evidence="9 10">
    <name type="scientific">Nesterenkonia flava</name>
    <dbReference type="NCBI Taxonomy" id="469799"/>
    <lineage>
        <taxon>Bacteria</taxon>
        <taxon>Bacillati</taxon>
        <taxon>Actinomycetota</taxon>
        <taxon>Actinomycetes</taxon>
        <taxon>Micrococcales</taxon>
        <taxon>Micrococcaceae</taxon>
        <taxon>Nesterenkonia</taxon>
    </lineage>
</organism>
<dbReference type="InterPro" id="IPR003593">
    <property type="entry name" value="AAA+_ATPase"/>
</dbReference>
<keyword evidence="4" id="KW-0547">Nucleotide-binding</keyword>
<evidence type="ECO:0000256" key="6">
    <source>
        <dbReference type="ARBA" id="ARBA00023136"/>
    </source>
</evidence>
<keyword evidence="5 9" id="KW-0067">ATP-binding</keyword>
<name>A0ABU1FTY8_9MICC</name>
<sequence>MSLSVDRIWKSYSTKRGVQSVLRGVDLEVRRGEFVSLIGHSGCGKSTLLNTFGGLSSVDGGRVTLDGDEITGPGPDRAMVFQNYSLLPRLSLAENVAVAVREARPDWSKQRVDDGVEKYLTAVGLWEQKDKKPSEVSGGMQQRAAVARAFAVEPTVLLADEPFGALDALTRSRLQDQLIKLWKSESDTEIVVMVTHGIDEAILLSDRIVVMGAPPNPSIIEIIEVDLPRPRDRVSIIDDQRYRAVQERMMYLLTTTPNEREKMPPKDTSVAPRQPVGAAG</sequence>
<dbReference type="Pfam" id="PF00005">
    <property type="entry name" value="ABC_tran"/>
    <property type="match status" value="1"/>
</dbReference>
<evidence type="ECO:0000256" key="1">
    <source>
        <dbReference type="ARBA" id="ARBA00004202"/>
    </source>
</evidence>
<evidence type="ECO:0000256" key="5">
    <source>
        <dbReference type="ARBA" id="ARBA00022840"/>
    </source>
</evidence>
<evidence type="ECO:0000256" key="3">
    <source>
        <dbReference type="ARBA" id="ARBA00022475"/>
    </source>
</evidence>
<evidence type="ECO:0000256" key="2">
    <source>
        <dbReference type="ARBA" id="ARBA00022448"/>
    </source>
</evidence>
<comment type="subcellular location">
    <subcellularLocation>
        <location evidence="1">Cell membrane</location>
        <topology evidence="1">Peripheral membrane protein</topology>
    </subcellularLocation>
</comment>
<evidence type="ECO:0000256" key="4">
    <source>
        <dbReference type="ARBA" id="ARBA00022741"/>
    </source>
</evidence>
<feature type="region of interest" description="Disordered" evidence="7">
    <location>
        <begin position="256"/>
        <end position="280"/>
    </location>
</feature>
<dbReference type="PANTHER" id="PTHR42788">
    <property type="entry name" value="TAURINE IMPORT ATP-BINDING PROTEIN-RELATED"/>
    <property type="match status" value="1"/>
</dbReference>
<keyword evidence="6" id="KW-0472">Membrane</keyword>
<dbReference type="InterPro" id="IPR017871">
    <property type="entry name" value="ABC_transporter-like_CS"/>
</dbReference>
<feature type="domain" description="ABC transporter" evidence="8">
    <location>
        <begin position="3"/>
        <end position="238"/>
    </location>
</feature>
<gene>
    <name evidence="9" type="ORF">RH857_08260</name>
</gene>
<dbReference type="SMART" id="SM00382">
    <property type="entry name" value="AAA"/>
    <property type="match status" value="1"/>
</dbReference>
<dbReference type="PANTHER" id="PTHR42788:SF7">
    <property type="entry name" value="NITRATE ABC TRANSPORTER ATP-BINDING PROTEIN"/>
    <property type="match status" value="1"/>
</dbReference>
<comment type="caution">
    <text evidence="9">The sequence shown here is derived from an EMBL/GenBank/DDBJ whole genome shotgun (WGS) entry which is preliminary data.</text>
</comment>
<reference evidence="10" key="1">
    <citation type="submission" date="2023-07" db="EMBL/GenBank/DDBJ databases">
        <title>Description of three actinobacteria isolated from air of manufacturing shop in a pharmaceutical factory.</title>
        <authorList>
            <person name="Zhang D.-F."/>
        </authorList>
    </citation>
    <scope>NUCLEOTIDE SEQUENCE [LARGE SCALE GENOMIC DNA]</scope>
    <source>
        <strain evidence="10">CCTCC AB 207010</strain>
    </source>
</reference>
<evidence type="ECO:0000256" key="7">
    <source>
        <dbReference type="SAM" id="MobiDB-lite"/>
    </source>
</evidence>
<keyword evidence="3" id="KW-1003">Cell membrane</keyword>
<dbReference type="PROSITE" id="PS50893">
    <property type="entry name" value="ABC_TRANSPORTER_2"/>
    <property type="match status" value="1"/>
</dbReference>
<protein>
    <submittedName>
        <fullName evidence="9">ABC transporter ATP-binding protein</fullName>
    </submittedName>
</protein>
<dbReference type="InterPro" id="IPR050166">
    <property type="entry name" value="ABC_transporter_ATP-bind"/>
</dbReference>
<accession>A0ABU1FTY8</accession>
<dbReference type="InterPro" id="IPR027417">
    <property type="entry name" value="P-loop_NTPase"/>
</dbReference>
<evidence type="ECO:0000259" key="8">
    <source>
        <dbReference type="PROSITE" id="PS50893"/>
    </source>
</evidence>
<dbReference type="Proteomes" id="UP001260872">
    <property type="component" value="Unassembled WGS sequence"/>
</dbReference>
<dbReference type="Gene3D" id="3.40.50.300">
    <property type="entry name" value="P-loop containing nucleotide triphosphate hydrolases"/>
    <property type="match status" value="1"/>
</dbReference>
<keyword evidence="10" id="KW-1185">Reference proteome</keyword>
<evidence type="ECO:0000313" key="10">
    <source>
        <dbReference type="Proteomes" id="UP001260872"/>
    </source>
</evidence>
<dbReference type="EMBL" id="JAVKGT010000019">
    <property type="protein sequence ID" value="MDR5712122.1"/>
    <property type="molecule type" value="Genomic_DNA"/>
</dbReference>
<dbReference type="InterPro" id="IPR003439">
    <property type="entry name" value="ABC_transporter-like_ATP-bd"/>
</dbReference>
<proteinExistence type="predicted"/>
<dbReference type="SUPFAM" id="SSF52540">
    <property type="entry name" value="P-loop containing nucleoside triphosphate hydrolases"/>
    <property type="match status" value="1"/>
</dbReference>
<evidence type="ECO:0000313" key="9">
    <source>
        <dbReference type="EMBL" id="MDR5712122.1"/>
    </source>
</evidence>
<dbReference type="GO" id="GO:0005524">
    <property type="term" value="F:ATP binding"/>
    <property type="evidence" value="ECO:0007669"/>
    <property type="project" value="UniProtKB-KW"/>
</dbReference>
<dbReference type="RefSeq" id="WP_310537502.1">
    <property type="nucleotide sequence ID" value="NZ_BAAAOC010000087.1"/>
</dbReference>